<dbReference type="SUPFAM" id="SSF51430">
    <property type="entry name" value="NAD(P)-linked oxidoreductase"/>
    <property type="match status" value="1"/>
</dbReference>
<dbReference type="InterPro" id="IPR023210">
    <property type="entry name" value="NADP_OxRdtase_dom"/>
</dbReference>
<evidence type="ECO:0000313" key="2">
    <source>
        <dbReference type="EMBL" id="GIJ55437.1"/>
    </source>
</evidence>
<organism evidence="2 3">
    <name type="scientific">Virgisporangium aurantiacum</name>
    <dbReference type="NCBI Taxonomy" id="175570"/>
    <lineage>
        <taxon>Bacteria</taxon>
        <taxon>Bacillati</taxon>
        <taxon>Actinomycetota</taxon>
        <taxon>Actinomycetes</taxon>
        <taxon>Micromonosporales</taxon>
        <taxon>Micromonosporaceae</taxon>
        <taxon>Virgisporangium</taxon>
    </lineage>
</organism>
<protein>
    <submittedName>
        <fullName evidence="2">dTDP-4-keto-L-6-deoxy-hexose 2,3-reductase</fullName>
    </submittedName>
</protein>
<dbReference type="Proteomes" id="UP000612585">
    <property type="component" value="Unassembled WGS sequence"/>
</dbReference>
<dbReference type="InterPro" id="IPR036812">
    <property type="entry name" value="NAD(P)_OxRdtase_dom_sf"/>
</dbReference>
<reference evidence="2" key="1">
    <citation type="submission" date="2021-01" db="EMBL/GenBank/DDBJ databases">
        <title>Whole genome shotgun sequence of Virgisporangium aurantiacum NBRC 16421.</title>
        <authorList>
            <person name="Komaki H."/>
            <person name="Tamura T."/>
        </authorList>
    </citation>
    <scope>NUCLEOTIDE SEQUENCE</scope>
    <source>
        <strain evidence="2">NBRC 16421</strain>
    </source>
</reference>
<dbReference type="Pfam" id="PF00248">
    <property type="entry name" value="Aldo_ket_red"/>
    <property type="match status" value="1"/>
</dbReference>
<evidence type="ECO:0000259" key="1">
    <source>
        <dbReference type="Pfam" id="PF00248"/>
    </source>
</evidence>
<dbReference type="PANTHER" id="PTHR43312:SF1">
    <property type="entry name" value="NADP-DEPENDENT OXIDOREDUCTASE DOMAIN-CONTAINING PROTEIN"/>
    <property type="match status" value="1"/>
</dbReference>
<evidence type="ECO:0000313" key="3">
    <source>
        <dbReference type="Proteomes" id="UP000612585"/>
    </source>
</evidence>
<dbReference type="GO" id="GO:0016491">
    <property type="term" value="F:oxidoreductase activity"/>
    <property type="evidence" value="ECO:0007669"/>
    <property type="project" value="InterPro"/>
</dbReference>
<sequence length="317" mass="33627">METRNFGRLGTVSALTLGGGGIGQVWGTTDRAEAVATVHAAIDAGITHLDLAPSYGTDFESERVVGDARPASDILITTKVQLSERRIDDPVAEMRESLRASLKRIGRDHLDLYLLHTQLDPDDRSVSAPDNLGWSRYRDVVVPEFERLRAAGTIRAWGITGVGVPRQVLDAVGTDPRPDAAQVIVNALDMSGDMWPYGDVDRPRNPEIASAATDAGVPVIAIRAVAAGSLCAALDRPLETDHPAVRDFARAEPFRKLAAELGQPAAVLAHRYALSVPGVATVVLGVKNRAELAECVAAAEQGPLSADELAAVNALRG</sequence>
<accession>A0A8J4E0X3</accession>
<dbReference type="RefSeq" id="WP_203992241.1">
    <property type="nucleotide sequence ID" value="NZ_BOPG01000017.1"/>
</dbReference>
<dbReference type="EMBL" id="BOPG01000017">
    <property type="protein sequence ID" value="GIJ55437.1"/>
    <property type="molecule type" value="Genomic_DNA"/>
</dbReference>
<feature type="domain" description="NADP-dependent oxidoreductase" evidence="1">
    <location>
        <begin position="15"/>
        <end position="315"/>
    </location>
</feature>
<dbReference type="AlphaFoldDB" id="A0A8J4E0X3"/>
<dbReference type="PANTHER" id="PTHR43312">
    <property type="entry name" value="D-THREO-ALDOSE 1-DEHYDROGENASE"/>
    <property type="match status" value="1"/>
</dbReference>
<name>A0A8J4E0X3_9ACTN</name>
<dbReference type="InterPro" id="IPR053135">
    <property type="entry name" value="AKR2_Oxidoreductase"/>
</dbReference>
<gene>
    <name evidence="2" type="ORF">Vau01_029530</name>
</gene>
<proteinExistence type="predicted"/>
<dbReference type="Gene3D" id="3.20.20.100">
    <property type="entry name" value="NADP-dependent oxidoreductase domain"/>
    <property type="match status" value="1"/>
</dbReference>
<keyword evidence="3" id="KW-1185">Reference proteome</keyword>
<dbReference type="PRINTS" id="PR00069">
    <property type="entry name" value="ALDKETRDTASE"/>
</dbReference>
<dbReference type="InterPro" id="IPR020471">
    <property type="entry name" value="AKR"/>
</dbReference>
<comment type="caution">
    <text evidence="2">The sequence shown here is derived from an EMBL/GenBank/DDBJ whole genome shotgun (WGS) entry which is preliminary data.</text>
</comment>